<accession>W9QY67</accession>
<reference evidence="2" key="1">
    <citation type="submission" date="2013-01" db="EMBL/GenBank/DDBJ databases">
        <title>Draft Genome Sequence of a Mulberry Tree, Morus notabilis C.K. Schneid.</title>
        <authorList>
            <person name="He N."/>
            <person name="Zhao S."/>
        </authorList>
    </citation>
    <scope>NUCLEOTIDE SEQUENCE</scope>
</reference>
<dbReference type="EMBL" id="KE343860">
    <property type="protein sequence ID" value="EXB44285.1"/>
    <property type="molecule type" value="Genomic_DNA"/>
</dbReference>
<gene>
    <name evidence="1" type="ORF">L484_012204</name>
</gene>
<dbReference type="AlphaFoldDB" id="W9QY67"/>
<organism evidence="1 2">
    <name type="scientific">Morus notabilis</name>
    <dbReference type="NCBI Taxonomy" id="981085"/>
    <lineage>
        <taxon>Eukaryota</taxon>
        <taxon>Viridiplantae</taxon>
        <taxon>Streptophyta</taxon>
        <taxon>Embryophyta</taxon>
        <taxon>Tracheophyta</taxon>
        <taxon>Spermatophyta</taxon>
        <taxon>Magnoliopsida</taxon>
        <taxon>eudicotyledons</taxon>
        <taxon>Gunneridae</taxon>
        <taxon>Pentapetalae</taxon>
        <taxon>rosids</taxon>
        <taxon>fabids</taxon>
        <taxon>Rosales</taxon>
        <taxon>Moraceae</taxon>
        <taxon>Moreae</taxon>
        <taxon>Morus</taxon>
    </lineage>
</organism>
<evidence type="ECO:0000313" key="2">
    <source>
        <dbReference type="Proteomes" id="UP000030645"/>
    </source>
</evidence>
<evidence type="ECO:0000313" key="1">
    <source>
        <dbReference type="EMBL" id="EXB44285.1"/>
    </source>
</evidence>
<sequence>MTCVRALALAFINNGGYKLHPYPLAHLSNLLMMKVSEVESFCNACGLETCTDEEGNKLLPMKQTTFCRPKGGFMRYGLMGLDQFEDQLLNCAAGEGE</sequence>
<protein>
    <submittedName>
        <fullName evidence="1">Uncharacterized protein</fullName>
    </submittedName>
</protein>
<dbReference type="eggNOG" id="KOG1860">
    <property type="taxonomic scope" value="Eukaryota"/>
</dbReference>
<dbReference type="STRING" id="981085.W9QY67"/>
<keyword evidence="2" id="KW-1185">Reference proteome</keyword>
<dbReference type="Gene3D" id="1.25.40.990">
    <property type="match status" value="1"/>
</dbReference>
<proteinExistence type="predicted"/>
<name>W9QY67_9ROSA</name>
<dbReference type="Proteomes" id="UP000030645">
    <property type="component" value="Unassembled WGS sequence"/>
</dbReference>